<dbReference type="PANTHER" id="PTHR10357:SF210">
    <property type="entry name" value="MALTODEXTRIN GLUCOSIDASE"/>
    <property type="match status" value="1"/>
</dbReference>
<dbReference type="SUPFAM" id="SSF81296">
    <property type="entry name" value="E set domains"/>
    <property type="match status" value="1"/>
</dbReference>
<protein>
    <submittedName>
        <fullName evidence="5">Glycoside hydrolase family 13 protein</fullName>
    </submittedName>
</protein>
<reference evidence="5 6" key="1">
    <citation type="submission" date="2022-08" db="EMBL/GenBank/DDBJ databases">
        <title>Reclassification of Massilia species as members of the genera Telluria, Duganella, Pseudoduganella, Mokoshia gen. nov. and Zemynaea gen. nov. using orthogonal and non-orthogonal genome-based approaches.</title>
        <authorList>
            <person name="Bowman J.P."/>
        </authorList>
    </citation>
    <scope>NUCLEOTIDE SEQUENCE [LARGE SCALE GENOMIC DNA]</scope>
    <source>
        <strain evidence="5 6">LMG 28164</strain>
    </source>
</reference>
<feature type="domain" description="Glycosyl hydrolase family 13 catalytic" evidence="4">
    <location>
        <begin position="140"/>
        <end position="537"/>
    </location>
</feature>
<dbReference type="Pfam" id="PF09087">
    <property type="entry name" value="Cyc-maltodext_N"/>
    <property type="match status" value="1"/>
</dbReference>
<dbReference type="CDD" id="cd11340">
    <property type="entry name" value="AmyAc_bac_CMD_like_3"/>
    <property type="match status" value="1"/>
</dbReference>
<dbReference type="Pfam" id="PF00128">
    <property type="entry name" value="Alpha-amylase"/>
    <property type="match status" value="1"/>
</dbReference>
<dbReference type="Proteomes" id="UP001205560">
    <property type="component" value="Unassembled WGS sequence"/>
</dbReference>
<comment type="caution">
    <text evidence="5">The sequence shown here is derived from an EMBL/GenBank/DDBJ whole genome shotgun (WGS) entry which is preliminary data.</text>
</comment>
<feature type="chain" id="PRO_5047490232" evidence="3">
    <location>
        <begin position="27"/>
        <end position="628"/>
    </location>
</feature>
<accession>A0ABT2A6N5</accession>
<keyword evidence="6" id="KW-1185">Reference proteome</keyword>
<keyword evidence="1 5" id="KW-0378">Hydrolase</keyword>
<dbReference type="InterPro" id="IPR015171">
    <property type="entry name" value="Cyc-maltodext_N"/>
</dbReference>
<dbReference type="InterPro" id="IPR013780">
    <property type="entry name" value="Glyco_hydro_b"/>
</dbReference>
<evidence type="ECO:0000313" key="6">
    <source>
        <dbReference type="Proteomes" id="UP001205560"/>
    </source>
</evidence>
<evidence type="ECO:0000256" key="3">
    <source>
        <dbReference type="SAM" id="SignalP"/>
    </source>
</evidence>
<dbReference type="InterPro" id="IPR006047">
    <property type="entry name" value="GH13_cat_dom"/>
</dbReference>
<sequence length="628" mass="70938">MPAPFRRTLASLLIGTALLAAGAAHAQAPAIDHVEPPFWWTGMQDQRLQLMVHGPAIAELEPALDYPGVRIAQVTRVANRNYVFIDLVVDGKAAPGDVRIDFRGKGEAAARSTSYSYRLLAREAGSRQRKGFDTQDAIYQLMPDRFANGDTRNDSVAGLADKLDRKLGHGRHGGDIQGMIDHLDYIAGMGFTQLWPTPLVENDMPAASYHGYAATDHYKIDPRYGSNEDYVRLSKEAKKHGIGLIQDVVLSHIGKNHWWMKDLPTPDWINHPGKFVGTSHHRTAVQDPYASKEDASNFTTGWFSPGMPDMNQTNPLVANYLIQNNIWWIEYAGLSGLRIDTFGYSDGAFLTEYTKRLMAEYPKLNMVGEEWSKLPAVVSHWQRGKVNFDGYVSSMPSMMDFPLTEAMRTALADKEGKNIFSDVYETLSLDYLYPDPSRLVLFEANHDMARIYSVVNEDFDRYKMDIAFVMTMPRIPHFYTGDELLMTSATKERDDNSYRRDFPGGWAGDKVNAFTGAGLTPRQREAQAFVRKLVNWRKNTPLIHHGKLMHYGPEQNTYVYFRYSDKMSDRKKVMVAFNANDKETVLDAGRFREMLSGVESGRDVLSGKTYSLKDEIRLPAKATLILEI</sequence>
<dbReference type="Pfam" id="PF10438">
    <property type="entry name" value="Cyc-maltodext_C"/>
    <property type="match status" value="1"/>
</dbReference>
<feature type="signal peptide" evidence="3">
    <location>
        <begin position="1"/>
        <end position="26"/>
    </location>
</feature>
<evidence type="ECO:0000259" key="4">
    <source>
        <dbReference type="SMART" id="SM00642"/>
    </source>
</evidence>
<keyword evidence="3" id="KW-0732">Signal</keyword>
<dbReference type="InterPro" id="IPR019492">
    <property type="entry name" value="Cyclo-malto-dextrinase_C"/>
</dbReference>
<dbReference type="RefSeq" id="WP_258845571.1">
    <property type="nucleotide sequence ID" value="NZ_JANUGX010000011.1"/>
</dbReference>
<dbReference type="Gene3D" id="2.60.40.1180">
    <property type="entry name" value="Golgi alpha-mannosidase II"/>
    <property type="match status" value="1"/>
</dbReference>
<dbReference type="Gene3D" id="2.60.40.10">
    <property type="entry name" value="Immunoglobulins"/>
    <property type="match status" value="1"/>
</dbReference>
<gene>
    <name evidence="5" type="ORF">NX782_11410</name>
</gene>
<dbReference type="GO" id="GO:0016787">
    <property type="term" value="F:hydrolase activity"/>
    <property type="evidence" value="ECO:0007669"/>
    <property type="project" value="UniProtKB-KW"/>
</dbReference>
<dbReference type="PANTHER" id="PTHR10357">
    <property type="entry name" value="ALPHA-AMYLASE FAMILY MEMBER"/>
    <property type="match status" value="1"/>
</dbReference>
<dbReference type="Gene3D" id="3.20.20.80">
    <property type="entry name" value="Glycosidases"/>
    <property type="match status" value="1"/>
</dbReference>
<name>A0ABT2A6N5_9BURK</name>
<evidence type="ECO:0000256" key="1">
    <source>
        <dbReference type="ARBA" id="ARBA00022801"/>
    </source>
</evidence>
<dbReference type="EMBL" id="JANUGX010000011">
    <property type="protein sequence ID" value="MCS0589809.1"/>
    <property type="molecule type" value="Genomic_DNA"/>
</dbReference>
<evidence type="ECO:0000256" key="2">
    <source>
        <dbReference type="ARBA" id="ARBA00023295"/>
    </source>
</evidence>
<dbReference type="InterPro" id="IPR017853">
    <property type="entry name" value="GH"/>
</dbReference>
<organism evidence="5 6">
    <name type="scientific">Massilia norwichensis</name>
    <dbReference type="NCBI Taxonomy" id="1442366"/>
    <lineage>
        <taxon>Bacteria</taxon>
        <taxon>Pseudomonadati</taxon>
        <taxon>Pseudomonadota</taxon>
        <taxon>Betaproteobacteria</taxon>
        <taxon>Burkholderiales</taxon>
        <taxon>Oxalobacteraceae</taxon>
        <taxon>Telluria group</taxon>
        <taxon>Massilia</taxon>
    </lineage>
</organism>
<dbReference type="SUPFAM" id="SSF51011">
    <property type="entry name" value="Glycosyl hydrolase domain"/>
    <property type="match status" value="1"/>
</dbReference>
<evidence type="ECO:0000313" key="5">
    <source>
        <dbReference type="EMBL" id="MCS0589809.1"/>
    </source>
</evidence>
<dbReference type="SUPFAM" id="SSF51445">
    <property type="entry name" value="(Trans)glycosidases"/>
    <property type="match status" value="1"/>
</dbReference>
<dbReference type="InterPro" id="IPR014756">
    <property type="entry name" value="Ig_E-set"/>
</dbReference>
<dbReference type="SMART" id="SM00642">
    <property type="entry name" value="Aamy"/>
    <property type="match status" value="1"/>
</dbReference>
<dbReference type="InterPro" id="IPR013783">
    <property type="entry name" value="Ig-like_fold"/>
</dbReference>
<proteinExistence type="predicted"/>
<keyword evidence="2" id="KW-0326">Glycosidase</keyword>